<evidence type="ECO:0000256" key="1">
    <source>
        <dbReference type="SAM" id="MobiDB-lite"/>
    </source>
</evidence>
<gene>
    <name evidence="2" type="ORF">scyTo_0008514</name>
</gene>
<feature type="compositionally biased region" description="Basic and acidic residues" evidence="1">
    <location>
        <begin position="67"/>
        <end position="81"/>
    </location>
</feature>
<comment type="caution">
    <text evidence="2">The sequence shown here is derived from an EMBL/GenBank/DDBJ whole genome shotgun (WGS) entry which is preliminary data.</text>
</comment>
<sequence length="102" mass="10840">MLGVTEAPQEVDDTANLESVPGMPDGSAKSQEQDLETTVAAPSPESDLPSPETTKPESEEQGMLAVKKLDGESDLEKKPSMCDDTDGELLETLGDVCAYRVI</sequence>
<feature type="region of interest" description="Disordered" evidence="1">
    <location>
        <begin position="1"/>
        <end position="85"/>
    </location>
</feature>
<keyword evidence="3" id="KW-1185">Reference proteome</keyword>
<organism evidence="2 3">
    <name type="scientific">Scyliorhinus torazame</name>
    <name type="common">Cloudy catshark</name>
    <name type="synonym">Catulus torazame</name>
    <dbReference type="NCBI Taxonomy" id="75743"/>
    <lineage>
        <taxon>Eukaryota</taxon>
        <taxon>Metazoa</taxon>
        <taxon>Chordata</taxon>
        <taxon>Craniata</taxon>
        <taxon>Vertebrata</taxon>
        <taxon>Chondrichthyes</taxon>
        <taxon>Elasmobranchii</taxon>
        <taxon>Galeomorphii</taxon>
        <taxon>Galeoidea</taxon>
        <taxon>Carcharhiniformes</taxon>
        <taxon>Scyliorhinidae</taxon>
        <taxon>Scyliorhinus</taxon>
    </lineage>
</organism>
<name>A0A401PAN2_SCYTO</name>
<accession>A0A401PAN2</accession>
<dbReference type="AlphaFoldDB" id="A0A401PAN2"/>
<reference evidence="2 3" key="1">
    <citation type="journal article" date="2018" name="Nat. Ecol. Evol.">
        <title>Shark genomes provide insights into elasmobranch evolution and the origin of vertebrates.</title>
        <authorList>
            <person name="Hara Y"/>
            <person name="Yamaguchi K"/>
            <person name="Onimaru K"/>
            <person name="Kadota M"/>
            <person name="Koyanagi M"/>
            <person name="Keeley SD"/>
            <person name="Tatsumi K"/>
            <person name="Tanaka K"/>
            <person name="Motone F"/>
            <person name="Kageyama Y"/>
            <person name="Nozu R"/>
            <person name="Adachi N"/>
            <person name="Nishimura O"/>
            <person name="Nakagawa R"/>
            <person name="Tanegashima C"/>
            <person name="Kiyatake I"/>
            <person name="Matsumoto R"/>
            <person name="Murakumo K"/>
            <person name="Nishida K"/>
            <person name="Terakita A"/>
            <person name="Kuratani S"/>
            <person name="Sato K"/>
            <person name="Hyodo S Kuraku.S."/>
        </authorList>
    </citation>
    <scope>NUCLEOTIDE SEQUENCE [LARGE SCALE GENOMIC DNA]</scope>
</reference>
<proteinExistence type="predicted"/>
<evidence type="ECO:0000313" key="2">
    <source>
        <dbReference type="EMBL" id="GCB70162.1"/>
    </source>
</evidence>
<evidence type="ECO:0000313" key="3">
    <source>
        <dbReference type="Proteomes" id="UP000288216"/>
    </source>
</evidence>
<protein>
    <submittedName>
        <fullName evidence="2">Uncharacterized protein</fullName>
    </submittedName>
</protein>
<dbReference type="Proteomes" id="UP000288216">
    <property type="component" value="Unassembled WGS sequence"/>
</dbReference>
<dbReference type="EMBL" id="BFAA01003279">
    <property type="protein sequence ID" value="GCB70162.1"/>
    <property type="molecule type" value="Genomic_DNA"/>
</dbReference>